<gene>
    <name evidence="1" type="ORF">CK203_050855</name>
</gene>
<name>A0A438HBM8_VITVI</name>
<proteinExistence type="predicted"/>
<comment type="caution">
    <text evidence="1">The sequence shown here is derived from an EMBL/GenBank/DDBJ whole genome shotgun (WGS) entry which is preliminary data.</text>
</comment>
<organism evidence="1 2">
    <name type="scientific">Vitis vinifera</name>
    <name type="common">Grape</name>
    <dbReference type="NCBI Taxonomy" id="29760"/>
    <lineage>
        <taxon>Eukaryota</taxon>
        <taxon>Viridiplantae</taxon>
        <taxon>Streptophyta</taxon>
        <taxon>Embryophyta</taxon>
        <taxon>Tracheophyta</taxon>
        <taxon>Spermatophyta</taxon>
        <taxon>Magnoliopsida</taxon>
        <taxon>eudicotyledons</taxon>
        <taxon>Gunneridae</taxon>
        <taxon>Pentapetalae</taxon>
        <taxon>rosids</taxon>
        <taxon>Vitales</taxon>
        <taxon>Vitaceae</taxon>
        <taxon>Viteae</taxon>
        <taxon>Vitis</taxon>
    </lineage>
</organism>
<accession>A0A438HBM8</accession>
<evidence type="ECO:0008006" key="3">
    <source>
        <dbReference type="Google" id="ProtNLM"/>
    </source>
</evidence>
<dbReference type="Proteomes" id="UP000288805">
    <property type="component" value="Unassembled WGS sequence"/>
</dbReference>
<dbReference type="EMBL" id="QGNW01000247">
    <property type="protein sequence ID" value="RVW81868.1"/>
    <property type="molecule type" value="Genomic_DNA"/>
</dbReference>
<evidence type="ECO:0000313" key="2">
    <source>
        <dbReference type="Proteomes" id="UP000288805"/>
    </source>
</evidence>
<reference evidence="1 2" key="1">
    <citation type="journal article" date="2018" name="PLoS Genet.">
        <title>Population sequencing reveals clonal diversity and ancestral inbreeding in the grapevine cultivar Chardonnay.</title>
        <authorList>
            <person name="Roach M.J."/>
            <person name="Johnson D.L."/>
            <person name="Bohlmann J."/>
            <person name="van Vuuren H.J."/>
            <person name="Jones S.J."/>
            <person name="Pretorius I.S."/>
            <person name="Schmidt S.A."/>
            <person name="Borneman A.R."/>
        </authorList>
    </citation>
    <scope>NUCLEOTIDE SEQUENCE [LARGE SCALE GENOMIC DNA]</scope>
    <source>
        <strain evidence="2">cv. Chardonnay</strain>
        <tissue evidence="1">Leaf</tissue>
    </source>
</reference>
<evidence type="ECO:0000313" key="1">
    <source>
        <dbReference type="EMBL" id="RVW81868.1"/>
    </source>
</evidence>
<protein>
    <recommendedName>
        <fullName evidence="3">Retrovirus-related Pol polyprotein from transposon TNT 1-94</fullName>
    </recommendedName>
</protein>
<sequence>MSKIDDEVKDMSKVPYVSVVGCLMYAMVCTRLDLAHAVSVTMASCSGKNKVILQLEDMLMQTMQETWMTGEYMAIAEATKESLWLTGLVKELGIHKIRKLVSSGELLLEKVHTSENAIDMLTKPITTEKFKHCLNLTNVSSY</sequence>
<dbReference type="AlphaFoldDB" id="A0A438HBM8"/>